<evidence type="ECO:0000256" key="1">
    <source>
        <dbReference type="ARBA" id="ARBA00022448"/>
    </source>
</evidence>
<evidence type="ECO:0000256" key="5">
    <source>
        <dbReference type="ARBA" id="ARBA00023180"/>
    </source>
</evidence>
<evidence type="ECO:0000256" key="2">
    <source>
        <dbReference type="ARBA" id="ARBA00022737"/>
    </source>
</evidence>
<organism evidence="8 9">
    <name type="scientific">Orchesella dallaii</name>
    <dbReference type="NCBI Taxonomy" id="48710"/>
    <lineage>
        <taxon>Eukaryota</taxon>
        <taxon>Metazoa</taxon>
        <taxon>Ecdysozoa</taxon>
        <taxon>Arthropoda</taxon>
        <taxon>Hexapoda</taxon>
        <taxon>Collembola</taxon>
        <taxon>Entomobryomorpha</taxon>
        <taxon>Entomobryoidea</taxon>
        <taxon>Orchesellidae</taxon>
        <taxon>Orchesellinae</taxon>
        <taxon>Orchesella</taxon>
    </lineage>
</organism>
<dbReference type="InterPro" id="IPR052076">
    <property type="entry name" value="TRP_cation_channel"/>
</dbReference>
<keyword evidence="3" id="KW-0040">ANK repeat</keyword>
<proteinExistence type="predicted"/>
<comment type="caution">
    <text evidence="8">The sequence shown here is derived from an EMBL/GenBank/DDBJ whole genome shotgun (WGS) entry which is preliminary data.</text>
</comment>
<dbReference type="PANTHER" id="PTHR47143">
    <property type="entry name" value="TRANSIENT RECEPTOR POTENTIAL CATION CHANNEL PROTEIN PAINLESS"/>
    <property type="match status" value="1"/>
</dbReference>
<keyword evidence="5" id="KW-0325">Glycoprotein</keyword>
<accession>A0ABP1R1X4</accession>
<feature type="transmembrane region" description="Helical" evidence="7">
    <location>
        <begin position="31"/>
        <end position="51"/>
    </location>
</feature>
<dbReference type="Proteomes" id="UP001642540">
    <property type="component" value="Unassembled WGS sequence"/>
</dbReference>
<keyword evidence="6" id="KW-0407">Ion channel</keyword>
<evidence type="ECO:0000256" key="6">
    <source>
        <dbReference type="ARBA" id="ARBA00023303"/>
    </source>
</evidence>
<name>A0ABP1R1X4_9HEXA</name>
<keyword evidence="7" id="KW-0812">Transmembrane</keyword>
<gene>
    <name evidence="8" type="ORF">ODALV1_LOCUS17763</name>
</gene>
<evidence type="ECO:0000313" key="9">
    <source>
        <dbReference type="Proteomes" id="UP001642540"/>
    </source>
</evidence>
<keyword evidence="7" id="KW-0472">Membrane</keyword>
<evidence type="ECO:0000313" key="8">
    <source>
        <dbReference type="EMBL" id="CAL8117584.1"/>
    </source>
</evidence>
<keyword evidence="2" id="KW-0677">Repeat</keyword>
<evidence type="ECO:0000256" key="4">
    <source>
        <dbReference type="ARBA" id="ARBA00023065"/>
    </source>
</evidence>
<keyword evidence="1" id="KW-0813">Transport</keyword>
<keyword evidence="7" id="KW-1133">Transmembrane helix</keyword>
<keyword evidence="9" id="KW-1185">Reference proteome</keyword>
<sequence>MMSGEINYDSLFHDQPDGDDFQLPFPNSTKLLFAGFISVVTLILCNLLIGLTVSDTRSLQNDAELHSLSIQMQGINLMETFLMSRSVQELFRKFGKHDWLRYFLITQQREDKTPSPSRNHVNAKLDVCIDEIPKHLRWRLREMAAETDAQNAAFLESFLHGMFKLTQNK</sequence>
<reference evidence="8 9" key="1">
    <citation type="submission" date="2024-08" db="EMBL/GenBank/DDBJ databases">
        <authorList>
            <person name="Cucini C."/>
            <person name="Frati F."/>
        </authorList>
    </citation>
    <scope>NUCLEOTIDE SEQUENCE [LARGE SCALE GENOMIC DNA]</scope>
</reference>
<evidence type="ECO:0008006" key="10">
    <source>
        <dbReference type="Google" id="ProtNLM"/>
    </source>
</evidence>
<dbReference type="EMBL" id="CAXLJM020000055">
    <property type="protein sequence ID" value="CAL8117584.1"/>
    <property type="molecule type" value="Genomic_DNA"/>
</dbReference>
<evidence type="ECO:0000256" key="3">
    <source>
        <dbReference type="ARBA" id="ARBA00023043"/>
    </source>
</evidence>
<protein>
    <recommendedName>
        <fullName evidence="10">Ion transport domain-containing protein</fullName>
    </recommendedName>
</protein>
<evidence type="ECO:0000256" key="7">
    <source>
        <dbReference type="SAM" id="Phobius"/>
    </source>
</evidence>
<keyword evidence="4" id="KW-0406">Ion transport</keyword>
<dbReference type="PANTHER" id="PTHR47143:SF1">
    <property type="entry name" value="ION_TRANS DOMAIN-CONTAINING PROTEIN"/>
    <property type="match status" value="1"/>
</dbReference>